<sequence>MTDDTKIALVTGANKGIGFEIAAGLAGLGMTVLVGARDEGRRADAVARLKNARGIALDVTDQSTVDAAAAEIGDRYGRLDVLVNNAGVPGTLTPPSACEVAEIKEVFEANLFGVVRVTNAMLPLLRRSPSARIVNVSSGTGSLTNMTDPGHYFTAMPAAAAYVSSKSALNMLTVQYAKELRADGVLVNCAIPGPCNTDFLKGLDLGIPITRTAADGAAIAVKLATLGPDGPTGGAFDDNGAYPW</sequence>
<keyword evidence="2" id="KW-0521">NADP</keyword>
<evidence type="ECO:0000256" key="3">
    <source>
        <dbReference type="ARBA" id="ARBA00023002"/>
    </source>
</evidence>
<dbReference type="PRINTS" id="PR00081">
    <property type="entry name" value="GDHRDH"/>
</dbReference>
<dbReference type="InterPro" id="IPR036291">
    <property type="entry name" value="NAD(P)-bd_dom_sf"/>
</dbReference>
<dbReference type="PANTHER" id="PTHR43490">
    <property type="entry name" value="(+)-NEOMENTHOL DEHYDROGENASE"/>
    <property type="match status" value="1"/>
</dbReference>
<dbReference type="PROSITE" id="PS00061">
    <property type="entry name" value="ADH_SHORT"/>
    <property type="match status" value="1"/>
</dbReference>
<dbReference type="EMBL" id="JBHSON010000021">
    <property type="protein sequence ID" value="MFC5747345.1"/>
    <property type="molecule type" value="Genomic_DNA"/>
</dbReference>
<dbReference type="PRINTS" id="PR00080">
    <property type="entry name" value="SDRFAMILY"/>
</dbReference>
<proteinExistence type="inferred from homology"/>
<dbReference type="PANTHER" id="PTHR43490:SF99">
    <property type="entry name" value="SHORT-CHAIN DEHYDROGENASE_REDUCTASE"/>
    <property type="match status" value="1"/>
</dbReference>
<keyword evidence="6" id="KW-1185">Reference proteome</keyword>
<dbReference type="SUPFAM" id="SSF51735">
    <property type="entry name" value="NAD(P)-binding Rossmann-fold domains"/>
    <property type="match status" value="1"/>
</dbReference>
<gene>
    <name evidence="5" type="ORF">ACFPZN_17085</name>
</gene>
<dbReference type="RefSeq" id="WP_378282964.1">
    <property type="nucleotide sequence ID" value="NZ_JBHSON010000021.1"/>
</dbReference>
<dbReference type="Proteomes" id="UP001596074">
    <property type="component" value="Unassembled WGS sequence"/>
</dbReference>
<evidence type="ECO:0000313" key="5">
    <source>
        <dbReference type="EMBL" id="MFC5747345.1"/>
    </source>
</evidence>
<evidence type="ECO:0000256" key="4">
    <source>
        <dbReference type="RuleBase" id="RU000363"/>
    </source>
</evidence>
<reference evidence="6" key="1">
    <citation type="journal article" date="2019" name="Int. J. Syst. Evol. Microbiol.">
        <title>The Global Catalogue of Microorganisms (GCM) 10K type strain sequencing project: providing services to taxonomists for standard genome sequencing and annotation.</title>
        <authorList>
            <consortium name="The Broad Institute Genomics Platform"/>
            <consortium name="The Broad Institute Genome Sequencing Center for Infectious Disease"/>
            <person name="Wu L."/>
            <person name="Ma J."/>
        </authorList>
    </citation>
    <scope>NUCLEOTIDE SEQUENCE [LARGE SCALE GENOMIC DNA]</scope>
    <source>
        <strain evidence="6">KCTC 42087</strain>
    </source>
</reference>
<evidence type="ECO:0000256" key="1">
    <source>
        <dbReference type="ARBA" id="ARBA00006484"/>
    </source>
</evidence>
<accession>A0ABW1A2C6</accession>
<evidence type="ECO:0000313" key="6">
    <source>
        <dbReference type="Proteomes" id="UP001596074"/>
    </source>
</evidence>
<comment type="caution">
    <text evidence="5">The sequence shown here is derived from an EMBL/GenBank/DDBJ whole genome shotgun (WGS) entry which is preliminary data.</text>
</comment>
<dbReference type="InterPro" id="IPR002347">
    <property type="entry name" value="SDR_fam"/>
</dbReference>
<name>A0ABW1A2C6_9ACTN</name>
<dbReference type="InterPro" id="IPR020904">
    <property type="entry name" value="Sc_DH/Rdtase_CS"/>
</dbReference>
<keyword evidence="3" id="KW-0560">Oxidoreductase</keyword>
<protein>
    <submittedName>
        <fullName evidence="5">SDR family NAD(P)-dependent oxidoreductase</fullName>
    </submittedName>
</protein>
<dbReference type="Gene3D" id="3.40.50.720">
    <property type="entry name" value="NAD(P)-binding Rossmann-like Domain"/>
    <property type="match status" value="1"/>
</dbReference>
<dbReference type="Pfam" id="PF00106">
    <property type="entry name" value="adh_short"/>
    <property type="match status" value="1"/>
</dbReference>
<organism evidence="5 6">
    <name type="scientific">Actinomadura rugatobispora</name>
    <dbReference type="NCBI Taxonomy" id="1994"/>
    <lineage>
        <taxon>Bacteria</taxon>
        <taxon>Bacillati</taxon>
        <taxon>Actinomycetota</taxon>
        <taxon>Actinomycetes</taxon>
        <taxon>Streptosporangiales</taxon>
        <taxon>Thermomonosporaceae</taxon>
        <taxon>Actinomadura</taxon>
    </lineage>
</organism>
<comment type="similarity">
    <text evidence="1 4">Belongs to the short-chain dehydrogenases/reductases (SDR) family.</text>
</comment>
<evidence type="ECO:0000256" key="2">
    <source>
        <dbReference type="ARBA" id="ARBA00022857"/>
    </source>
</evidence>